<dbReference type="AlphaFoldDB" id="A0A6N8TL69"/>
<dbReference type="Gene3D" id="1.10.260.40">
    <property type="entry name" value="lambda repressor-like DNA-binding domains"/>
    <property type="match status" value="1"/>
</dbReference>
<dbReference type="Pfam" id="PF01381">
    <property type="entry name" value="HTH_3"/>
    <property type="match status" value="1"/>
</dbReference>
<reference evidence="2 3" key="1">
    <citation type="submission" date="2019-12" db="EMBL/GenBank/DDBJ databases">
        <title>Shinella granuli gen. nov., sp. nov., and proposal of the reclassification of Zoogloea ramigera ATCC 19623 as Shinella zoogloeoides sp. nov.</title>
        <authorList>
            <person name="Gao J."/>
        </authorList>
    </citation>
    <scope>NUCLEOTIDE SEQUENCE [LARGE SCALE GENOMIC DNA]</scope>
    <source>
        <strain evidence="2 3">DSM 287</strain>
    </source>
</reference>
<proteinExistence type="predicted"/>
<dbReference type="EMBL" id="WUML01000015">
    <property type="protein sequence ID" value="MXO01874.1"/>
    <property type="molecule type" value="Genomic_DNA"/>
</dbReference>
<dbReference type="InterPro" id="IPR010982">
    <property type="entry name" value="Lambda_DNA-bd_dom_sf"/>
</dbReference>
<gene>
    <name evidence="2" type="ORF">GR156_16255</name>
</gene>
<organism evidence="2 3">
    <name type="scientific">Shinella zoogloeoides</name>
    <name type="common">Crabtreella saccharophila</name>
    <dbReference type="NCBI Taxonomy" id="352475"/>
    <lineage>
        <taxon>Bacteria</taxon>
        <taxon>Pseudomonadati</taxon>
        <taxon>Pseudomonadota</taxon>
        <taxon>Alphaproteobacteria</taxon>
        <taxon>Hyphomicrobiales</taxon>
        <taxon>Rhizobiaceae</taxon>
        <taxon>Shinella</taxon>
    </lineage>
</organism>
<dbReference type="SUPFAM" id="SSF47413">
    <property type="entry name" value="lambda repressor-like DNA-binding domains"/>
    <property type="match status" value="1"/>
</dbReference>
<dbReference type="PROSITE" id="PS50943">
    <property type="entry name" value="HTH_CROC1"/>
    <property type="match status" value="1"/>
</dbReference>
<protein>
    <submittedName>
        <fullName evidence="2">Helix-turn-helix domain-containing protein</fullName>
    </submittedName>
</protein>
<dbReference type="GO" id="GO:0003677">
    <property type="term" value="F:DNA binding"/>
    <property type="evidence" value="ECO:0007669"/>
    <property type="project" value="InterPro"/>
</dbReference>
<comment type="caution">
    <text evidence="2">The sequence shown here is derived from an EMBL/GenBank/DDBJ whole genome shotgun (WGS) entry which is preliminary data.</text>
</comment>
<evidence type="ECO:0000259" key="1">
    <source>
        <dbReference type="PROSITE" id="PS50943"/>
    </source>
</evidence>
<dbReference type="OrthoDB" id="8371676at2"/>
<dbReference type="CDD" id="cd00093">
    <property type="entry name" value="HTH_XRE"/>
    <property type="match status" value="1"/>
</dbReference>
<evidence type="ECO:0000313" key="2">
    <source>
        <dbReference type="EMBL" id="MXO01874.1"/>
    </source>
</evidence>
<name>A0A6N8TL69_SHIZO</name>
<dbReference type="Proteomes" id="UP000440304">
    <property type="component" value="Unassembled WGS sequence"/>
</dbReference>
<dbReference type="SMART" id="SM00530">
    <property type="entry name" value="HTH_XRE"/>
    <property type="match status" value="1"/>
</dbReference>
<sequence length="104" mass="11953">MASKRKKADTELGKMILRNMAIVMERERERRGLTKRELVVICEITPPYYFSILDGTANPSLQVMTRISTNLQVPLHELMTGSKLSDDQIQLFTTPNRSTELQKE</sequence>
<evidence type="ECO:0000313" key="3">
    <source>
        <dbReference type="Proteomes" id="UP000440304"/>
    </source>
</evidence>
<dbReference type="InterPro" id="IPR001387">
    <property type="entry name" value="Cro/C1-type_HTH"/>
</dbReference>
<accession>A0A6N8TL69</accession>
<feature type="domain" description="HTH cro/C1-type" evidence="1">
    <location>
        <begin position="24"/>
        <end position="78"/>
    </location>
</feature>
<dbReference type="RefSeq" id="WP_160787208.1">
    <property type="nucleotide sequence ID" value="NZ_CP086613.1"/>
</dbReference>